<feature type="compositionally biased region" description="Acidic residues" evidence="1">
    <location>
        <begin position="119"/>
        <end position="146"/>
    </location>
</feature>
<accession>J3N802</accession>
<dbReference type="Proteomes" id="UP000006038">
    <property type="component" value="Chromosome 11"/>
</dbReference>
<evidence type="ECO:0000313" key="2">
    <source>
        <dbReference type="EnsemblPlants" id="OB11G19380.1"/>
    </source>
</evidence>
<sequence>MSYAPFLHLMIRRATGFYFKGECEHYAYRPKIPQAPKPPRASSPSSPIKKALSAIFGICKKNVVKIKSNERNINQILRDSGHEIPPKSEDKDYIDPFVAYEAEVAARAAGASSSRAPQDSDEETKEEENEDAEEEEDNDDDEEEEE</sequence>
<evidence type="ECO:0000256" key="1">
    <source>
        <dbReference type="SAM" id="MobiDB-lite"/>
    </source>
</evidence>
<dbReference type="AlphaFoldDB" id="J3N802"/>
<organism evidence="2">
    <name type="scientific">Oryza brachyantha</name>
    <name type="common">malo sina</name>
    <dbReference type="NCBI Taxonomy" id="4533"/>
    <lineage>
        <taxon>Eukaryota</taxon>
        <taxon>Viridiplantae</taxon>
        <taxon>Streptophyta</taxon>
        <taxon>Embryophyta</taxon>
        <taxon>Tracheophyta</taxon>
        <taxon>Spermatophyta</taxon>
        <taxon>Magnoliopsida</taxon>
        <taxon>Liliopsida</taxon>
        <taxon>Poales</taxon>
        <taxon>Poaceae</taxon>
        <taxon>BOP clade</taxon>
        <taxon>Oryzoideae</taxon>
        <taxon>Oryzeae</taxon>
        <taxon>Oryzinae</taxon>
        <taxon>Oryza</taxon>
    </lineage>
</organism>
<evidence type="ECO:0000313" key="3">
    <source>
        <dbReference type="Proteomes" id="UP000006038"/>
    </source>
</evidence>
<dbReference type="Gramene" id="OB11G19380.1">
    <property type="protein sequence ID" value="OB11G19380.1"/>
    <property type="gene ID" value="OB11G19380"/>
</dbReference>
<reference evidence="2" key="2">
    <citation type="submission" date="2013-04" db="UniProtKB">
        <authorList>
            <consortium name="EnsemblPlants"/>
        </authorList>
    </citation>
    <scope>IDENTIFICATION</scope>
</reference>
<feature type="compositionally biased region" description="Low complexity" evidence="1">
    <location>
        <begin position="105"/>
        <end position="116"/>
    </location>
</feature>
<proteinExistence type="predicted"/>
<dbReference type="HOGENOM" id="CLU_1780282_0_0_1"/>
<reference evidence="2" key="1">
    <citation type="journal article" date="2013" name="Nat. Commun.">
        <title>Whole-genome sequencing of Oryza brachyantha reveals mechanisms underlying Oryza genome evolution.</title>
        <authorList>
            <person name="Chen J."/>
            <person name="Huang Q."/>
            <person name="Gao D."/>
            <person name="Wang J."/>
            <person name="Lang Y."/>
            <person name="Liu T."/>
            <person name="Li B."/>
            <person name="Bai Z."/>
            <person name="Luis Goicoechea J."/>
            <person name="Liang C."/>
            <person name="Chen C."/>
            <person name="Zhang W."/>
            <person name="Sun S."/>
            <person name="Liao Y."/>
            <person name="Zhang X."/>
            <person name="Yang L."/>
            <person name="Song C."/>
            <person name="Wang M."/>
            <person name="Shi J."/>
            <person name="Liu G."/>
            <person name="Liu J."/>
            <person name="Zhou H."/>
            <person name="Zhou W."/>
            <person name="Yu Q."/>
            <person name="An N."/>
            <person name="Chen Y."/>
            <person name="Cai Q."/>
            <person name="Wang B."/>
            <person name="Liu B."/>
            <person name="Min J."/>
            <person name="Huang Y."/>
            <person name="Wu H."/>
            <person name="Li Z."/>
            <person name="Zhang Y."/>
            <person name="Yin Y."/>
            <person name="Song W."/>
            <person name="Jiang J."/>
            <person name="Jackson S.A."/>
            <person name="Wing R.A."/>
            <person name="Wang J."/>
            <person name="Chen M."/>
        </authorList>
    </citation>
    <scope>NUCLEOTIDE SEQUENCE [LARGE SCALE GENOMIC DNA]</scope>
    <source>
        <strain evidence="2">cv. IRGC 101232</strain>
    </source>
</reference>
<dbReference type="EnsemblPlants" id="OB11G19380.1">
    <property type="protein sequence ID" value="OB11G19380.1"/>
    <property type="gene ID" value="OB11G19380"/>
</dbReference>
<feature type="region of interest" description="Disordered" evidence="1">
    <location>
        <begin position="105"/>
        <end position="146"/>
    </location>
</feature>
<keyword evidence="3" id="KW-1185">Reference proteome</keyword>
<protein>
    <submittedName>
        <fullName evidence="2">Uncharacterized protein</fullName>
    </submittedName>
</protein>
<name>J3N802_ORYBR</name>